<evidence type="ECO:0000313" key="3">
    <source>
        <dbReference type="EMBL" id="MBK1695867.1"/>
    </source>
</evidence>
<dbReference type="SUPFAM" id="SSF53795">
    <property type="entry name" value="PEP carboxykinase-like"/>
    <property type="match status" value="1"/>
</dbReference>
<proteinExistence type="predicted"/>
<dbReference type="InterPro" id="IPR011104">
    <property type="entry name" value="Hpr_kin/Pase_C"/>
</dbReference>
<accession>A0A934QFV2</accession>
<dbReference type="Proteomes" id="UP000778970">
    <property type="component" value="Unassembled WGS sequence"/>
</dbReference>
<feature type="domain" description="HPr kinase/phosphorylase C-terminal" evidence="2">
    <location>
        <begin position="3"/>
        <end position="78"/>
    </location>
</feature>
<comment type="caution">
    <text evidence="3">The sequence shown here is derived from an EMBL/GenBank/DDBJ whole genome shotgun (WGS) entry which is preliminary data.</text>
</comment>
<keyword evidence="4" id="KW-1185">Reference proteome</keyword>
<reference evidence="3" key="2">
    <citation type="journal article" date="2020" name="Microorganisms">
        <title>Osmotic Adaptation and Compatible Solute Biosynthesis of Phototrophic Bacteria as Revealed from Genome Analyses.</title>
        <authorList>
            <person name="Imhoff J.F."/>
            <person name="Rahn T."/>
            <person name="Kunzel S."/>
            <person name="Keller A."/>
            <person name="Neulinger S.C."/>
        </authorList>
    </citation>
    <scope>NUCLEOTIDE SEQUENCE</scope>
    <source>
        <strain evidence="3">DSM 9154</strain>
    </source>
</reference>
<dbReference type="GO" id="GO:0006109">
    <property type="term" value="P:regulation of carbohydrate metabolic process"/>
    <property type="evidence" value="ECO:0007669"/>
    <property type="project" value="InterPro"/>
</dbReference>
<dbReference type="GO" id="GO:0000155">
    <property type="term" value="F:phosphorelay sensor kinase activity"/>
    <property type="evidence" value="ECO:0007669"/>
    <property type="project" value="InterPro"/>
</dbReference>
<dbReference type="Gene3D" id="3.40.50.300">
    <property type="entry name" value="P-loop containing nucleotide triphosphate hydrolases"/>
    <property type="match status" value="1"/>
</dbReference>
<dbReference type="GO" id="GO:0005524">
    <property type="term" value="F:ATP binding"/>
    <property type="evidence" value="ECO:0007669"/>
    <property type="project" value="InterPro"/>
</dbReference>
<evidence type="ECO:0000256" key="1">
    <source>
        <dbReference type="SAM" id="MobiDB-lite"/>
    </source>
</evidence>
<name>A0A934QFV2_9PROT</name>
<evidence type="ECO:0000259" key="2">
    <source>
        <dbReference type="Pfam" id="PF07475"/>
    </source>
</evidence>
<reference evidence="3" key="1">
    <citation type="submission" date="2017-08" db="EMBL/GenBank/DDBJ databases">
        <authorList>
            <person name="Imhoff J.F."/>
            <person name="Rahn T."/>
            <person name="Kuenzel S."/>
            <person name="Neulinger S.C."/>
        </authorList>
    </citation>
    <scope>NUCLEOTIDE SEQUENCE</scope>
    <source>
        <strain evidence="3">DSM 9154</strain>
    </source>
</reference>
<sequence>MEETFVHASCAVLDHQAVLLRGPSGAGKSDLLLRLIVEAGAGLLADDQVRLRGDGAAVMASAPEAILGAMEVRGLGLVRLPPAPPTPVVLLVDLTDRPQRLPEPPREILLGCTLTRMELDARSPSAVAKLQLALGSRGATILPPDWHPEAPDGTAPGRNG</sequence>
<evidence type="ECO:0000313" key="4">
    <source>
        <dbReference type="Proteomes" id="UP000778970"/>
    </source>
</evidence>
<protein>
    <recommendedName>
        <fullName evidence="2">HPr kinase/phosphorylase C-terminal domain-containing protein</fullName>
    </recommendedName>
</protein>
<dbReference type="AlphaFoldDB" id="A0A934QFV2"/>
<dbReference type="Pfam" id="PF07475">
    <property type="entry name" value="Hpr_kinase_C"/>
    <property type="match status" value="1"/>
</dbReference>
<dbReference type="RefSeq" id="WP_051431752.1">
    <property type="nucleotide sequence ID" value="NZ_NRRE01000008.1"/>
</dbReference>
<feature type="region of interest" description="Disordered" evidence="1">
    <location>
        <begin position="141"/>
        <end position="160"/>
    </location>
</feature>
<organism evidence="3 4">
    <name type="scientific">Rhodovibrio salinarum</name>
    <dbReference type="NCBI Taxonomy" id="1087"/>
    <lineage>
        <taxon>Bacteria</taxon>
        <taxon>Pseudomonadati</taxon>
        <taxon>Pseudomonadota</taxon>
        <taxon>Alphaproteobacteria</taxon>
        <taxon>Rhodospirillales</taxon>
        <taxon>Rhodovibrionaceae</taxon>
        <taxon>Rhodovibrio</taxon>
    </lineage>
</organism>
<dbReference type="EMBL" id="NRRE01000008">
    <property type="protein sequence ID" value="MBK1695867.1"/>
    <property type="molecule type" value="Genomic_DNA"/>
</dbReference>
<gene>
    <name evidence="3" type="ORF">CKO21_01225</name>
</gene>
<dbReference type="InterPro" id="IPR027417">
    <property type="entry name" value="P-loop_NTPase"/>
</dbReference>